<evidence type="ECO:0000313" key="3">
    <source>
        <dbReference type="EMBL" id="NEV67159.1"/>
    </source>
</evidence>
<keyword evidence="1" id="KW-0378">Hydrolase</keyword>
<dbReference type="FunFam" id="3.90.190.10:FF:000157">
    <property type="entry name" value="Protein-tyrosine phosphatase"/>
    <property type="match status" value="1"/>
</dbReference>
<gene>
    <name evidence="3" type="ORF">QQ91_008515</name>
</gene>
<dbReference type="EMBL" id="JTHE02000003">
    <property type="protein sequence ID" value="NEV67159.1"/>
    <property type="molecule type" value="Genomic_DNA"/>
</dbReference>
<dbReference type="InterPro" id="IPR016130">
    <property type="entry name" value="Tyr_Pase_AS"/>
</dbReference>
<dbReference type="AlphaFoldDB" id="A0A0C1UP14"/>
<dbReference type="InterPro" id="IPR000387">
    <property type="entry name" value="Tyr_Pase_dom"/>
</dbReference>
<reference evidence="3" key="2">
    <citation type="journal article" date="2015" name="Genome Announc.">
        <title>Draft Genome Sequence of Filamentous Marine Cyanobacterium Lyngbya confervoides Strain BDU141951.</title>
        <authorList>
            <person name="Chandrababunaidu M.M."/>
            <person name="Sen D."/>
            <person name="Tripathy S."/>
        </authorList>
    </citation>
    <scope>NUCLEOTIDE SEQUENCE</scope>
    <source>
        <strain evidence="3">BDU141951</strain>
    </source>
</reference>
<dbReference type="SMART" id="SM00404">
    <property type="entry name" value="PTPc_motif"/>
    <property type="match status" value="1"/>
</dbReference>
<dbReference type="InterPro" id="IPR050561">
    <property type="entry name" value="PTP"/>
</dbReference>
<dbReference type="InterPro" id="IPR029021">
    <property type="entry name" value="Prot-tyrosine_phosphatase-like"/>
</dbReference>
<reference evidence="3" key="1">
    <citation type="submission" date="2014-11" db="EMBL/GenBank/DDBJ databases">
        <authorList>
            <person name="Malar M.C."/>
            <person name="Sen D."/>
            <person name="Tripathy S."/>
        </authorList>
    </citation>
    <scope>NUCLEOTIDE SEQUENCE</scope>
    <source>
        <strain evidence="3">BDU141951</strain>
    </source>
</reference>
<dbReference type="Pfam" id="PF22784">
    <property type="entry name" value="PTP-SAK"/>
    <property type="match status" value="1"/>
</dbReference>
<dbReference type="InterPro" id="IPR057023">
    <property type="entry name" value="PTP-SAK"/>
</dbReference>
<organism evidence="3">
    <name type="scientific">Lyngbya confervoides BDU141951</name>
    <dbReference type="NCBI Taxonomy" id="1574623"/>
    <lineage>
        <taxon>Bacteria</taxon>
        <taxon>Bacillati</taxon>
        <taxon>Cyanobacteriota</taxon>
        <taxon>Cyanophyceae</taxon>
        <taxon>Oscillatoriophycideae</taxon>
        <taxon>Oscillatoriales</taxon>
        <taxon>Microcoleaceae</taxon>
        <taxon>Lyngbya</taxon>
    </lineage>
</organism>
<proteinExistence type="predicted"/>
<dbReference type="SUPFAM" id="SSF52799">
    <property type="entry name" value="(Phosphotyrosine protein) phosphatases II"/>
    <property type="match status" value="1"/>
</dbReference>
<dbReference type="GO" id="GO:0016791">
    <property type="term" value="F:phosphatase activity"/>
    <property type="evidence" value="ECO:0007669"/>
    <property type="project" value="UniProtKB-ARBA"/>
</dbReference>
<protein>
    <recommendedName>
        <fullName evidence="2">Tyrosine specific protein phosphatases domain-containing protein</fullName>
    </recommendedName>
</protein>
<dbReference type="InterPro" id="IPR003595">
    <property type="entry name" value="Tyr_Pase_cat"/>
</dbReference>
<dbReference type="PROSITE" id="PS00383">
    <property type="entry name" value="TYR_PHOSPHATASE_1"/>
    <property type="match status" value="1"/>
</dbReference>
<feature type="domain" description="Tyrosine specific protein phosphatases" evidence="2">
    <location>
        <begin position="75"/>
        <end position="138"/>
    </location>
</feature>
<reference evidence="3" key="3">
    <citation type="submission" date="2020-02" db="EMBL/GenBank/DDBJ databases">
        <authorList>
            <person name="Sarangi A.N."/>
            <person name="Ghosh S."/>
            <person name="Mukherjee M."/>
            <person name="Tripathy S."/>
        </authorList>
    </citation>
    <scope>NUCLEOTIDE SEQUENCE</scope>
    <source>
        <strain evidence="3">BDU141951</strain>
    </source>
</reference>
<accession>A0A0C1UP14</accession>
<name>A0A0C1UP14_9CYAN</name>
<dbReference type="PROSITE" id="PS50056">
    <property type="entry name" value="TYR_PHOSPHATASE_2"/>
    <property type="match status" value="1"/>
</dbReference>
<evidence type="ECO:0000256" key="1">
    <source>
        <dbReference type="ARBA" id="ARBA00022801"/>
    </source>
</evidence>
<dbReference type="Gene3D" id="3.90.190.10">
    <property type="entry name" value="Protein tyrosine phosphatase superfamily"/>
    <property type="match status" value="1"/>
</dbReference>
<sequence>MSTWWIEQPYFLGSHNPTNRELARLREAGFTVLISLLQESEQTPRYDVAYAQALGYERYTFPVQDFASPTPEQLEQFIALVNQRTSGVKMLLHCEGGSGRTGTFAATYWVAKGMTAADAIAHIRQANPHAVETAEQQAVIAKYEQQL</sequence>
<evidence type="ECO:0000259" key="2">
    <source>
        <dbReference type="PROSITE" id="PS50056"/>
    </source>
</evidence>
<comment type="caution">
    <text evidence="3">The sequence shown here is derived from an EMBL/GenBank/DDBJ whole genome shotgun (WGS) entry which is preliminary data.</text>
</comment>
<dbReference type="PANTHER" id="PTHR23339">
    <property type="entry name" value="TYROSINE SPECIFIC PROTEIN PHOSPHATASE AND DUAL SPECIFICITY PROTEIN PHOSPHATASE"/>
    <property type="match status" value="1"/>
</dbReference>